<dbReference type="PIRSF" id="PIRSF017127">
    <property type="entry name" value="Condensin_D2"/>
    <property type="match status" value="1"/>
</dbReference>
<dbReference type="STRING" id="436010.A0A166QAY4"/>
<keyword evidence="9 10" id="KW-0131">Cell cycle</keyword>
<protein>
    <recommendedName>
        <fullName evidence="10">Condensin complex subunit 1</fullName>
    </recommendedName>
</protein>
<evidence type="ECO:0000256" key="10">
    <source>
        <dbReference type="PIRNR" id="PIRNR017127"/>
    </source>
</evidence>
<dbReference type="InterPro" id="IPR026971">
    <property type="entry name" value="CND1/NCAPD3"/>
</dbReference>
<dbReference type="InterPro" id="IPR032682">
    <property type="entry name" value="Cnd1_C"/>
</dbReference>
<gene>
    <name evidence="14" type="ORF">FIBSPDRAFT_918027</name>
</gene>
<dbReference type="InterPro" id="IPR016024">
    <property type="entry name" value="ARM-type_fold"/>
</dbReference>
<evidence type="ECO:0000256" key="4">
    <source>
        <dbReference type="ARBA" id="ARBA00022454"/>
    </source>
</evidence>
<feature type="compositionally biased region" description="Acidic residues" evidence="11">
    <location>
        <begin position="543"/>
        <end position="560"/>
    </location>
</feature>
<feature type="region of interest" description="Disordered" evidence="11">
    <location>
        <begin position="1326"/>
        <end position="1373"/>
    </location>
</feature>
<name>A0A166QAY4_9AGAM</name>
<comment type="subcellular location">
    <subcellularLocation>
        <location evidence="2">Chromosome</location>
    </subcellularLocation>
    <subcellularLocation>
        <location evidence="1">Nucleus</location>
    </subcellularLocation>
</comment>
<evidence type="ECO:0000256" key="9">
    <source>
        <dbReference type="ARBA" id="ARBA00023306"/>
    </source>
</evidence>
<feature type="compositionally biased region" description="Basic and acidic residues" evidence="11">
    <location>
        <begin position="1326"/>
        <end position="1338"/>
    </location>
</feature>
<evidence type="ECO:0000256" key="6">
    <source>
        <dbReference type="ARBA" id="ARBA00022776"/>
    </source>
</evidence>
<evidence type="ECO:0000256" key="3">
    <source>
        <dbReference type="ARBA" id="ARBA00009606"/>
    </source>
</evidence>
<dbReference type="Gene3D" id="1.25.10.10">
    <property type="entry name" value="Leucine-rich Repeat Variant"/>
    <property type="match status" value="2"/>
</dbReference>
<sequence>MADAFELQDELQALQDLDSYEIPNEHDISSEDPAALLAEAVEAVAESSEAITDAATFDIYRSLLKHADLVPGPVMSKLLDSISTGLATQVDAALRDDDVAHREPLERYAFLLQWFVSAAEKVKVTTGEDGDVPATPAPARARKGRGGKAAATARTPAAKKREGWTWVDQIPGTLALISKVLRLKSQRIWTTTSERDAFINCITRPAYHITESEAYMKSPDIKLGVYKVICLAVKHHGHALSAQINIMQSLQFYEHLSEPMAECLTVLAKEFDYAQLGDEVLREIAAKSFSAQDTKGPRAFSRFLVRLSELAPRAVLKQISLLLAHLDSESYPMRMALVEVIGFLIRELALSSDPQSNENDGSGAQDNVQKQLTSFYDLLLSRTLDVSSYVRTKVLATLAKLCELPAKFPKQRLAMTRAASQMLEDKAAGVRKGAVGLLVRLVVTHPYGLMHGGLLGLAEWEERYKKVKEELQGVEGRMGEAVDVERGEGETEGGDTETEDGDTEKEDGEDDEDEDESMVEGSSSVAGTPKRKKSKKHVKTEDGMDVDSDSDDQEMETETEGEPRTPKPKKSKKNKKNKLKPRKSELNMEALTNEHAALAALESNQLLHLRLRKKYYAEGLNFIRHVESAMDIMGLLLGSTNKAEVLEAMEFFRVAWEYQFDSAESGIKKMLHLIWSKDNNSTSEDGKELKGVRSRLLECYRSLYFEPLPDMEPKQQVNRIAKNMIELTYDATLAELTSLEEMMRAMMDDGQIHQDVISKLWQVYSSERPLPKAQRQGAIIIIGMLALARRSVVTERVDTLLKVGLGPLGKADLTLARYTGLALQRLNGSAKKVKGSLLDKTVRIEMDSPIFRKLQEAVEHPCRSKDWFGMTEQAINTIYALGEHPDALCNTMIKNLTRRAFAPRPKAASAPVSEKDPDSMDEDTPLGDKTVDGDITMTQDSSTVNDEEKDVGDAFEMSQLLFVVGHVAIKHIVFLELVEREWKRQKDEKTAGDKLAAAASPNRAAKEGEELDQVAGNAEDEIGDRIAGVRETELLYGPESLLALYGPMIVYICGSPHKFKNRTLRAAATLSFSKFLCVSSQFCDQHHRVLFKILETSKDANIRSNIVIALGDVAVSFSNIVDENSNELYKGLSDENLVVKKNTLMVLTHLILNGMIKVKGQLGEMAKCLEDPEPRIADLAKLFFTELSTKDNAIYNNLPDVISHLSIGDHAVDEEIFQSTMRYIFSFIEKEKQAENIVEKLCQRFRLSEDARQWRDIAFCLSLLPFKSERSVKKLIEGLQFYRDKLHEETVFERFTEILAKARANKSANKPDTELNEFEAILEEHKQQGAEDQALEKRVHTKKAAAKKRATRKTTRKKEVTPVENDEDDDMYV</sequence>
<feature type="region of interest" description="Disordered" evidence="11">
    <location>
        <begin position="475"/>
        <end position="587"/>
    </location>
</feature>
<dbReference type="EMBL" id="KV417511">
    <property type="protein sequence ID" value="KZP26951.1"/>
    <property type="molecule type" value="Genomic_DNA"/>
</dbReference>
<evidence type="ECO:0000256" key="2">
    <source>
        <dbReference type="ARBA" id="ARBA00004286"/>
    </source>
</evidence>
<evidence type="ECO:0000256" key="11">
    <source>
        <dbReference type="SAM" id="MobiDB-lite"/>
    </source>
</evidence>
<keyword evidence="4" id="KW-0158">Chromosome</keyword>
<dbReference type="Pfam" id="PF12922">
    <property type="entry name" value="Cnd1_N"/>
    <property type="match status" value="1"/>
</dbReference>
<dbReference type="InterPro" id="IPR024324">
    <property type="entry name" value="Condensin_cplx_su1_N"/>
</dbReference>
<dbReference type="OrthoDB" id="436262at2759"/>
<keyword evidence="6 10" id="KW-0498">Mitosis</keyword>
<dbReference type="PANTHER" id="PTHR14222">
    <property type="entry name" value="CONDENSIN"/>
    <property type="match status" value="1"/>
</dbReference>
<dbReference type="GO" id="GO:0051301">
    <property type="term" value="P:cell division"/>
    <property type="evidence" value="ECO:0007669"/>
    <property type="project" value="UniProtKB-KW"/>
</dbReference>
<keyword evidence="15" id="KW-1185">Reference proteome</keyword>
<dbReference type="GO" id="GO:0007076">
    <property type="term" value="P:mitotic chromosome condensation"/>
    <property type="evidence" value="ECO:0007669"/>
    <property type="project" value="InterPro"/>
</dbReference>
<evidence type="ECO:0000256" key="5">
    <source>
        <dbReference type="ARBA" id="ARBA00022618"/>
    </source>
</evidence>
<evidence type="ECO:0000313" key="15">
    <source>
        <dbReference type="Proteomes" id="UP000076532"/>
    </source>
</evidence>
<reference evidence="14 15" key="1">
    <citation type="journal article" date="2016" name="Mol. Biol. Evol.">
        <title>Comparative Genomics of Early-Diverging Mushroom-Forming Fungi Provides Insights into the Origins of Lignocellulose Decay Capabilities.</title>
        <authorList>
            <person name="Nagy L.G."/>
            <person name="Riley R."/>
            <person name="Tritt A."/>
            <person name="Adam C."/>
            <person name="Daum C."/>
            <person name="Floudas D."/>
            <person name="Sun H."/>
            <person name="Yadav J.S."/>
            <person name="Pangilinan J."/>
            <person name="Larsson K.H."/>
            <person name="Matsuura K."/>
            <person name="Barry K."/>
            <person name="Labutti K."/>
            <person name="Kuo R."/>
            <person name="Ohm R.A."/>
            <person name="Bhattacharya S.S."/>
            <person name="Shirouzu T."/>
            <person name="Yoshinaga Y."/>
            <person name="Martin F.M."/>
            <person name="Grigoriev I.V."/>
            <person name="Hibbett D.S."/>
        </authorList>
    </citation>
    <scope>NUCLEOTIDE SEQUENCE [LARGE SCALE GENOMIC DNA]</scope>
    <source>
        <strain evidence="14 15">CBS 109695</strain>
    </source>
</reference>
<keyword evidence="7 10" id="KW-0226">DNA condensation</keyword>
<dbReference type="GO" id="GO:0000796">
    <property type="term" value="C:condensin complex"/>
    <property type="evidence" value="ECO:0007669"/>
    <property type="project" value="TreeGrafter"/>
</dbReference>
<evidence type="ECO:0000256" key="8">
    <source>
        <dbReference type="ARBA" id="ARBA00023242"/>
    </source>
</evidence>
<feature type="region of interest" description="Disordered" evidence="11">
    <location>
        <begin position="904"/>
        <end position="947"/>
    </location>
</feature>
<dbReference type="Pfam" id="PF12717">
    <property type="entry name" value="Cnd1"/>
    <property type="match status" value="1"/>
</dbReference>
<dbReference type="Proteomes" id="UP000076532">
    <property type="component" value="Unassembled WGS sequence"/>
</dbReference>
<dbReference type="GO" id="GO:0010032">
    <property type="term" value="P:meiotic chromosome condensation"/>
    <property type="evidence" value="ECO:0007669"/>
    <property type="project" value="TreeGrafter"/>
</dbReference>
<feature type="domain" description="Condensin complex subunit 1 N-terminal" evidence="13">
    <location>
        <begin position="74"/>
        <end position="242"/>
    </location>
</feature>
<comment type="function">
    <text evidence="10">Regulatory subunit of the condensin complex, a complex required for conversion of interphase chromatin into mitotic-like condense chromosomes. The condensin complex probably introduces positive supercoils into relaxed DNA in the presence of type I topoisomerases and converts nicked DNA into positive knotted forms in the presence of type II topoisomerases.</text>
</comment>
<evidence type="ECO:0000256" key="7">
    <source>
        <dbReference type="ARBA" id="ARBA00023067"/>
    </source>
</evidence>
<evidence type="ECO:0000313" key="14">
    <source>
        <dbReference type="EMBL" id="KZP26951.1"/>
    </source>
</evidence>
<feature type="compositionally biased region" description="Basic residues" evidence="11">
    <location>
        <begin position="529"/>
        <end position="538"/>
    </location>
</feature>
<dbReference type="GO" id="GO:0005634">
    <property type="term" value="C:nucleus"/>
    <property type="evidence" value="ECO:0007669"/>
    <property type="project" value="UniProtKB-SubCell"/>
</dbReference>
<feature type="domain" description="Condensin complex subunit 1 C-terminal" evidence="12">
    <location>
        <begin position="1102"/>
        <end position="1262"/>
    </location>
</feature>
<dbReference type="GO" id="GO:0000779">
    <property type="term" value="C:condensed chromosome, centromeric region"/>
    <property type="evidence" value="ECO:0007669"/>
    <property type="project" value="TreeGrafter"/>
</dbReference>
<dbReference type="SUPFAM" id="SSF48371">
    <property type="entry name" value="ARM repeat"/>
    <property type="match status" value="1"/>
</dbReference>
<feature type="compositionally biased region" description="Basic residues" evidence="11">
    <location>
        <begin position="1339"/>
        <end position="1356"/>
    </location>
</feature>
<accession>A0A166QAY4</accession>
<evidence type="ECO:0000259" key="13">
    <source>
        <dbReference type="Pfam" id="PF12922"/>
    </source>
</evidence>
<keyword evidence="8" id="KW-0539">Nucleus</keyword>
<dbReference type="InterPro" id="IPR007673">
    <property type="entry name" value="Condensin_cplx_su1"/>
</dbReference>
<feature type="compositionally biased region" description="Basic and acidic residues" evidence="11">
    <location>
        <begin position="475"/>
        <end position="489"/>
    </location>
</feature>
<feature type="region of interest" description="Disordered" evidence="11">
    <location>
        <begin position="127"/>
        <end position="154"/>
    </location>
</feature>
<dbReference type="GO" id="GO:0042393">
    <property type="term" value="F:histone binding"/>
    <property type="evidence" value="ECO:0007669"/>
    <property type="project" value="TreeGrafter"/>
</dbReference>
<dbReference type="PANTHER" id="PTHR14222:SF2">
    <property type="entry name" value="CONDENSIN COMPLEX SUBUNIT 1"/>
    <property type="match status" value="1"/>
</dbReference>
<proteinExistence type="inferred from homology"/>
<feature type="compositionally biased region" description="Acidic residues" evidence="11">
    <location>
        <begin position="1364"/>
        <end position="1373"/>
    </location>
</feature>
<feature type="compositionally biased region" description="Acidic residues" evidence="11">
    <location>
        <begin position="490"/>
        <end position="518"/>
    </location>
</feature>
<comment type="similarity">
    <text evidence="3 10">Belongs to the CND1 (condensin subunit 1) family.</text>
</comment>
<evidence type="ECO:0000259" key="12">
    <source>
        <dbReference type="Pfam" id="PF12717"/>
    </source>
</evidence>
<dbReference type="InterPro" id="IPR011989">
    <property type="entry name" value="ARM-like"/>
</dbReference>
<keyword evidence="5 10" id="KW-0132">Cell division</keyword>
<evidence type="ECO:0000256" key="1">
    <source>
        <dbReference type="ARBA" id="ARBA00004123"/>
    </source>
</evidence>
<feature type="compositionally biased region" description="Basic residues" evidence="11">
    <location>
        <begin position="566"/>
        <end position="581"/>
    </location>
</feature>
<organism evidence="14 15">
    <name type="scientific">Athelia psychrophila</name>
    <dbReference type="NCBI Taxonomy" id="1759441"/>
    <lineage>
        <taxon>Eukaryota</taxon>
        <taxon>Fungi</taxon>
        <taxon>Dikarya</taxon>
        <taxon>Basidiomycota</taxon>
        <taxon>Agaricomycotina</taxon>
        <taxon>Agaricomycetes</taxon>
        <taxon>Agaricomycetidae</taxon>
        <taxon>Atheliales</taxon>
        <taxon>Atheliaceae</taxon>
        <taxon>Athelia</taxon>
    </lineage>
</organism>
<feature type="region of interest" description="Disordered" evidence="11">
    <location>
        <begin position="986"/>
        <end position="1009"/>
    </location>
</feature>